<dbReference type="GO" id="GO:0005811">
    <property type="term" value="C:lipid droplet"/>
    <property type="evidence" value="ECO:0007669"/>
    <property type="project" value="UniProtKB-SubCell"/>
</dbReference>
<dbReference type="EMBL" id="OW240916">
    <property type="protein sequence ID" value="CAH2293944.1"/>
    <property type="molecule type" value="Genomic_DNA"/>
</dbReference>
<dbReference type="PANTHER" id="PTHR14024:SF25">
    <property type="entry name" value="PERILIPIN-2"/>
    <property type="match status" value="1"/>
</dbReference>
<dbReference type="PIRSF" id="PIRSF036881">
    <property type="entry name" value="PAT"/>
    <property type="match status" value="1"/>
</dbReference>
<dbReference type="GO" id="GO:0005829">
    <property type="term" value="C:cytosol"/>
    <property type="evidence" value="ECO:0007669"/>
    <property type="project" value="TreeGrafter"/>
</dbReference>
<organism evidence="6 7">
    <name type="scientific">Pelobates cultripes</name>
    <name type="common">Western spadefoot toad</name>
    <dbReference type="NCBI Taxonomy" id="61616"/>
    <lineage>
        <taxon>Eukaryota</taxon>
        <taxon>Metazoa</taxon>
        <taxon>Chordata</taxon>
        <taxon>Craniata</taxon>
        <taxon>Vertebrata</taxon>
        <taxon>Euteleostomi</taxon>
        <taxon>Amphibia</taxon>
        <taxon>Batrachia</taxon>
        <taxon>Anura</taxon>
        <taxon>Pelobatoidea</taxon>
        <taxon>Pelobatidae</taxon>
        <taxon>Pelobates</taxon>
    </lineage>
</organism>
<proteinExistence type="inferred from homology"/>
<dbReference type="PANTHER" id="PTHR14024">
    <property type="entry name" value="PERILIPIN"/>
    <property type="match status" value="1"/>
</dbReference>
<feature type="compositionally biased region" description="Polar residues" evidence="5">
    <location>
        <begin position="411"/>
        <end position="422"/>
    </location>
</feature>
<feature type="region of interest" description="Disordered" evidence="5">
    <location>
        <begin position="393"/>
        <end position="422"/>
    </location>
</feature>
<dbReference type="AlphaFoldDB" id="A0AAD1W8Y5"/>
<evidence type="ECO:0000256" key="3">
    <source>
        <dbReference type="ARBA" id="ARBA00022677"/>
    </source>
</evidence>
<dbReference type="Gene3D" id="1.20.120.340">
    <property type="entry name" value="Flagellar protein FliS"/>
    <property type="match status" value="1"/>
</dbReference>
<dbReference type="SUPFAM" id="SSF109775">
    <property type="entry name" value="Mannose-6-phosphate receptor binding protein 1 (Tip47), C-terminal domain"/>
    <property type="match status" value="1"/>
</dbReference>
<evidence type="ECO:0000313" key="7">
    <source>
        <dbReference type="Proteomes" id="UP001295444"/>
    </source>
</evidence>
<gene>
    <name evidence="6" type="ORF">PECUL_23A059873</name>
</gene>
<comment type="similarity">
    <text evidence="2 4">Belongs to the perilipin family.</text>
</comment>
<evidence type="ECO:0000256" key="5">
    <source>
        <dbReference type="SAM" id="MobiDB-lite"/>
    </source>
</evidence>
<name>A0AAD1W8Y5_PELCU</name>
<evidence type="ECO:0000313" key="6">
    <source>
        <dbReference type="EMBL" id="CAH2293944.1"/>
    </source>
</evidence>
<dbReference type="Proteomes" id="UP001295444">
    <property type="component" value="Chromosome 05"/>
</dbReference>
<comment type="subcellular location">
    <subcellularLocation>
        <location evidence="1">Lipid droplet</location>
    </subcellularLocation>
</comment>
<dbReference type="InterPro" id="IPR004279">
    <property type="entry name" value="Perilipin"/>
</dbReference>
<dbReference type="Gene3D" id="3.30.720.170">
    <property type="entry name" value="Perilipin, alpha-beta domain"/>
    <property type="match status" value="1"/>
</dbReference>
<accession>A0AAD1W8Y5</accession>
<evidence type="ECO:0000256" key="4">
    <source>
        <dbReference type="PIRNR" id="PIRNR036881"/>
    </source>
</evidence>
<dbReference type="GO" id="GO:0010890">
    <property type="term" value="P:positive regulation of triglyceride storage"/>
    <property type="evidence" value="ECO:0007669"/>
    <property type="project" value="TreeGrafter"/>
</dbReference>
<keyword evidence="7" id="KW-1185">Reference proteome</keyword>
<protein>
    <recommendedName>
        <fullName evidence="4">Perilipin</fullName>
    </recommendedName>
</protein>
<keyword evidence="3" id="KW-0551">Lipid droplet</keyword>
<evidence type="ECO:0000256" key="1">
    <source>
        <dbReference type="ARBA" id="ARBA00004502"/>
    </source>
</evidence>
<sequence>MALEAEVHQNVVVRIINLPLVSSTYNMVSSAYVNTKDNHPYLKSVCDVAEKGVKTITSVAMVGAVPILQKLEPQIAVANSVACVGLDKIEEKLPILYQPSDKVVHNASELVAGAKETLINGITGMVDKTKGAVNGSVAMTKAVVNGSINTVLGSGVAQQVSSTVNTALTKTESLLESYLPETQEETEAKNTEGFEVATEKPNYYSRLGSLSTKARKRVYQRALTRVVEAKTKSQETIAQLNNTLDLIALASQKFHGAEERIYSTIQEWRKGSDEHAEDESQSAEQSELHILAIGRNLTKTLQTTCQSLLSNVQPYNIFSTTIVQKAEYVAATAKTLYQTFHNSQMYGNITQLVSSSKMRLREIKYSMDDMMDLVVNNTPLNWLVGPFYPQVSGSHHGEQGDGAGTPEQDGTEMNTCNKSHSS</sequence>
<reference evidence="6" key="1">
    <citation type="submission" date="2022-03" db="EMBL/GenBank/DDBJ databases">
        <authorList>
            <person name="Alioto T."/>
            <person name="Alioto T."/>
            <person name="Gomez Garrido J."/>
        </authorList>
    </citation>
    <scope>NUCLEOTIDE SEQUENCE</scope>
</reference>
<dbReference type="GO" id="GO:0019915">
    <property type="term" value="P:lipid storage"/>
    <property type="evidence" value="ECO:0007669"/>
    <property type="project" value="TreeGrafter"/>
</dbReference>
<dbReference type="Pfam" id="PF03036">
    <property type="entry name" value="Perilipin"/>
    <property type="match status" value="1"/>
</dbReference>
<evidence type="ECO:0000256" key="2">
    <source>
        <dbReference type="ARBA" id="ARBA00006311"/>
    </source>
</evidence>